<evidence type="ECO:0000313" key="3">
    <source>
        <dbReference type="Proteomes" id="UP000289775"/>
    </source>
</evidence>
<feature type="chain" id="PRO_5019360549" evidence="1">
    <location>
        <begin position="19"/>
        <end position="172"/>
    </location>
</feature>
<evidence type="ECO:0000256" key="1">
    <source>
        <dbReference type="SAM" id="SignalP"/>
    </source>
</evidence>
<evidence type="ECO:0000313" key="2">
    <source>
        <dbReference type="EMBL" id="RYJ43830.1"/>
    </source>
</evidence>
<dbReference type="RefSeq" id="WP_129750490.1">
    <property type="nucleotide sequence ID" value="NZ_JUIW01000004.1"/>
</dbReference>
<dbReference type="EMBL" id="JUIW01000004">
    <property type="protein sequence ID" value="RYJ43830.1"/>
    <property type="molecule type" value="Genomic_DNA"/>
</dbReference>
<dbReference type="SUPFAM" id="SSF49452">
    <property type="entry name" value="Starch-binding domain-like"/>
    <property type="match status" value="1"/>
</dbReference>
<sequence>MKSCFYFFLILLFTSAFSQTGKIQGKLIIENNDDIALVKQNTLIILFNENRTDTIRPDENLNFTFKNLPEGLYTIKFSPKSYPTDVRYKVTLKSGEALNVNLKYAITCPYKETEDHNCPVCGKNDKVIPIIYGLVIGNRKTKEEEEDKYFPGGCIVSDCQPDWYCERDQKKF</sequence>
<name>A0A444WDC1_9FLAO</name>
<dbReference type="Gene3D" id="2.60.40.1120">
    <property type="entry name" value="Carboxypeptidase-like, regulatory domain"/>
    <property type="match status" value="1"/>
</dbReference>
<protein>
    <submittedName>
        <fullName evidence="2">CarboxypepD_reg domain containing protein</fullName>
    </submittedName>
</protein>
<dbReference type="GO" id="GO:0030246">
    <property type="term" value="F:carbohydrate binding"/>
    <property type="evidence" value="ECO:0007669"/>
    <property type="project" value="InterPro"/>
</dbReference>
<proteinExistence type="predicted"/>
<dbReference type="OrthoDB" id="1373641at2"/>
<gene>
    <name evidence="2" type="ORF">NU09_1338</name>
</gene>
<keyword evidence="3" id="KW-1185">Reference proteome</keyword>
<dbReference type="AlphaFoldDB" id="A0A444WDC1"/>
<keyword evidence="1" id="KW-0732">Signal</keyword>
<feature type="signal peptide" evidence="1">
    <location>
        <begin position="1"/>
        <end position="18"/>
    </location>
</feature>
<organism evidence="2 3">
    <name type="scientific">Flavobacterium beibuense</name>
    <dbReference type="NCBI Taxonomy" id="657326"/>
    <lineage>
        <taxon>Bacteria</taxon>
        <taxon>Pseudomonadati</taxon>
        <taxon>Bacteroidota</taxon>
        <taxon>Flavobacteriia</taxon>
        <taxon>Flavobacteriales</taxon>
        <taxon>Flavobacteriaceae</taxon>
        <taxon>Flavobacterium</taxon>
    </lineage>
</organism>
<dbReference type="Proteomes" id="UP000289775">
    <property type="component" value="Unassembled WGS sequence"/>
</dbReference>
<accession>A0A444WDC1</accession>
<dbReference type="InterPro" id="IPR013784">
    <property type="entry name" value="Carb-bd-like_fold"/>
</dbReference>
<comment type="caution">
    <text evidence="2">The sequence shown here is derived from an EMBL/GenBank/DDBJ whole genome shotgun (WGS) entry which is preliminary data.</text>
</comment>
<reference evidence="2 3" key="1">
    <citation type="submission" date="2014-12" db="EMBL/GenBank/DDBJ databases">
        <title>Genome sequence of Flavobacterium beibuense RSKm HC5.</title>
        <authorList>
            <person name="Kim J.F."/>
            <person name="Song J.Y."/>
            <person name="Kwak M.-J."/>
            <person name="Lee S.-W."/>
        </authorList>
    </citation>
    <scope>NUCLEOTIDE SEQUENCE [LARGE SCALE GENOMIC DNA]</scope>
    <source>
        <strain evidence="2 3">RSKm HC5</strain>
    </source>
</reference>